<name>A0A5K7YN57_9BACT</name>
<dbReference type="InterPro" id="IPR029035">
    <property type="entry name" value="DHS-like_NAD/FAD-binding_dom"/>
</dbReference>
<evidence type="ECO:0000256" key="1">
    <source>
        <dbReference type="ARBA" id="ARBA00005817"/>
    </source>
</evidence>
<dbReference type="SUPFAM" id="SSF52467">
    <property type="entry name" value="DHS-like NAD/FAD-binding domain"/>
    <property type="match status" value="1"/>
</dbReference>
<dbReference type="PANTHER" id="PTHR43153">
    <property type="entry name" value="ELECTRON TRANSFER FLAVOPROTEIN ALPHA"/>
    <property type="match status" value="1"/>
</dbReference>
<proteinExistence type="inferred from homology"/>
<protein>
    <submittedName>
        <fullName evidence="5">Electron transfer flavoprotein subunit alpha</fullName>
    </submittedName>
</protein>
<feature type="binding site" evidence="3">
    <location>
        <position position="289"/>
    </location>
    <ligand>
        <name>FAD</name>
        <dbReference type="ChEBI" id="CHEBI:57692"/>
    </ligand>
</feature>
<dbReference type="RefSeq" id="WP_155317837.1">
    <property type="nucleotide sequence ID" value="NZ_AP021874.1"/>
</dbReference>
<dbReference type="PANTHER" id="PTHR43153:SF1">
    <property type="entry name" value="ELECTRON TRANSFER FLAVOPROTEIN SUBUNIT ALPHA, MITOCHONDRIAL"/>
    <property type="match status" value="1"/>
</dbReference>
<dbReference type="KEGG" id="dalk:DSCA_37730"/>
<dbReference type="InterPro" id="IPR014729">
    <property type="entry name" value="Rossmann-like_a/b/a_fold"/>
</dbReference>
<dbReference type="PIRSF" id="PIRSF000089">
    <property type="entry name" value="Electra_flavoP_a"/>
    <property type="match status" value="1"/>
</dbReference>
<dbReference type="SMART" id="SM00893">
    <property type="entry name" value="ETF"/>
    <property type="match status" value="1"/>
</dbReference>
<comment type="cofactor">
    <cofactor evidence="3">
        <name>FAD</name>
        <dbReference type="ChEBI" id="CHEBI:57692"/>
    </cofactor>
    <text evidence="3">Binds 1 FAD per dimer.</text>
</comment>
<dbReference type="GO" id="GO:0009055">
    <property type="term" value="F:electron transfer activity"/>
    <property type="evidence" value="ECO:0007669"/>
    <property type="project" value="InterPro"/>
</dbReference>
<reference evidence="5 6" key="1">
    <citation type="submission" date="2019-11" db="EMBL/GenBank/DDBJ databases">
        <title>Comparative genomics of hydrocarbon-degrading Desulfosarcina strains.</title>
        <authorList>
            <person name="Watanabe M."/>
            <person name="Kojima H."/>
            <person name="Fukui M."/>
        </authorList>
    </citation>
    <scope>NUCLEOTIDE SEQUENCE [LARGE SCALE GENOMIC DNA]</scope>
    <source>
        <strain evidence="5 6">PL12</strain>
    </source>
</reference>
<evidence type="ECO:0000259" key="4">
    <source>
        <dbReference type="SMART" id="SM00893"/>
    </source>
</evidence>
<evidence type="ECO:0000256" key="3">
    <source>
        <dbReference type="PIRSR" id="PIRSR000089-1"/>
    </source>
</evidence>
<feature type="binding site" evidence="3">
    <location>
        <begin position="268"/>
        <end position="275"/>
    </location>
    <ligand>
        <name>FAD</name>
        <dbReference type="ChEBI" id="CHEBI:57692"/>
    </ligand>
</feature>
<feature type="binding site" evidence="3">
    <location>
        <begin position="307"/>
        <end position="308"/>
    </location>
    <ligand>
        <name>FAD</name>
        <dbReference type="ChEBI" id="CHEBI:57692"/>
    </ligand>
</feature>
<feature type="binding site" evidence="3">
    <location>
        <begin position="251"/>
        <end position="255"/>
    </location>
    <ligand>
        <name>FAD</name>
        <dbReference type="ChEBI" id="CHEBI:57692"/>
    </ligand>
</feature>
<feature type="domain" description="Electron transfer flavoprotein alpha/beta-subunit N-terminal" evidence="4">
    <location>
        <begin position="4"/>
        <end position="191"/>
    </location>
</feature>
<evidence type="ECO:0000313" key="6">
    <source>
        <dbReference type="Proteomes" id="UP000427906"/>
    </source>
</evidence>
<dbReference type="InterPro" id="IPR014731">
    <property type="entry name" value="ETF_asu_C"/>
</dbReference>
<feature type="binding site" evidence="3">
    <location>
        <begin position="237"/>
        <end position="238"/>
    </location>
    <ligand>
        <name>FAD</name>
        <dbReference type="ChEBI" id="CHEBI:57692"/>
    </ligand>
</feature>
<keyword evidence="3" id="KW-0285">Flavoprotein</keyword>
<dbReference type="GO" id="GO:0050660">
    <property type="term" value="F:flavin adenine dinucleotide binding"/>
    <property type="evidence" value="ECO:0007669"/>
    <property type="project" value="InterPro"/>
</dbReference>
<comment type="similarity">
    <text evidence="1">Belongs to the ETF alpha-subunit/FixB family.</text>
</comment>
<dbReference type="GO" id="GO:0033539">
    <property type="term" value="P:fatty acid beta-oxidation using acyl-CoA dehydrogenase"/>
    <property type="evidence" value="ECO:0007669"/>
    <property type="project" value="TreeGrafter"/>
</dbReference>
<organism evidence="5 6">
    <name type="scientific">Desulfosarcina alkanivorans</name>
    <dbReference type="NCBI Taxonomy" id="571177"/>
    <lineage>
        <taxon>Bacteria</taxon>
        <taxon>Pseudomonadati</taxon>
        <taxon>Thermodesulfobacteriota</taxon>
        <taxon>Desulfobacteria</taxon>
        <taxon>Desulfobacterales</taxon>
        <taxon>Desulfosarcinaceae</taxon>
        <taxon>Desulfosarcina</taxon>
    </lineage>
</organism>
<dbReference type="Gene3D" id="3.40.50.620">
    <property type="entry name" value="HUPs"/>
    <property type="match status" value="1"/>
</dbReference>
<evidence type="ECO:0000256" key="2">
    <source>
        <dbReference type="ARBA" id="ARBA00022982"/>
    </source>
</evidence>
<keyword evidence="2" id="KW-0813">Transport</keyword>
<sequence>MADIYAYITHKGGVADDSALEMVAAARKIDAGAAVTAIVTGSGADVDAVAEDVAGSYAKVLKFNLDALAYPNAEVIRKLLVNVLPGDAIVLVPHDTFGMDLAPGLSIKLDSAFIADVVDIEGVDGTDLKVIRQEYSGMVSTHVTADISAGAVVNVRPGAFAPDESKSAGGSVEDKSGDAGDLTAKRTFLEVVEAEVGDVDITKSDVLVSVGRGIEDEDNIEVAEELAEAMGAVVSCSRPIVDAKWLEKSRQVGTSGQTVKPKVYMACGISGSFQHMGGIKGSPFIVAINKNVKAPIFQVADVGIEADILDFLPELTEAVQQL</sequence>
<dbReference type="AlphaFoldDB" id="A0A5K7YN57"/>
<dbReference type="OrthoDB" id="9770286at2"/>
<dbReference type="InterPro" id="IPR001308">
    <property type="entry name" value="ETF_a/FixB"/>
</dbReference>
<evidence type="ECO:0000313" key="5">
    <source>
        <dbReference type="EMBL" id="BBO69843.1"/>
    </source>
</evidence>
<gene>
    <name evidence="5" type="ORF">DSCA_37730</name>
</gene>
<dbReference type="EMBL" id="AP021874">
    <property type="protein sequence ID" value="BBO69843.1"/>
    <property type="molecule type" value="Genomic_DNA"/>
</dbReference>
<dbReference type="Proteomes" id="UP000427906">
    <property type="component" value="Chromosome"/>
</dbReference>
<keyword evidence="2" id="KW-0249">Electron transport</keyword>
<keyword evidence="3" id="KW-0274">FAD</keyword>
<dbReference type="Gene3D" id="3.40.50.1220">
    <property type="entry name" value="TPP-binding domain"/>
    <property type="match status" value="1"/>
</dbReference>
<dbReference type="Pfam" id="PF00766">
    <property type="entry name" value="ETF_alpha"/>
    <property type="match status" value="1"/>
</dbReference>
<keyword evidence="6" id="KW-1185">Reference proteome</keyword>
<dbReference type="Pfam" id="PF01012">
    <property type="entry name" value="ETF"/>
    <property type="match status" value="1"/>
</dbReference>
<dbReference type="SUPFAM" id="SSF52402">
    <property type="entry name" value="Adenine nucleotide alpha hydrolases-like"/>
    <property type="match status" value="1"/>
</dbReference>
<feature type="binding site" evidence="3">
    <location>
        <position position="212"/>
    </location>
    <ligand>
        <name>FAD</name>
        <dbReference type="ChEBI" id="CHEBI:57692"/>
    </ligand>
</feature>
<accession>A0A5K7YN57</accession>
<dbReference type="InterPro" id="IPR014730">
    <property type="entry name" value="ETF_a/b_N"/>
</dbReference>